<evidence type="ECO:0000256" key="1">
    <source>
        <dbReference type="ARBA" id="ARBA00042791"/>
    </source>
</evidence>
<keyword evidence="6" id="KW-1185">Reference proteome</keyword>
<comment type="catalytic activity">
    <reaction evidence="2">
        <text>DNA(n) + a 2'-deoxyribonucleoside 5'-triphosphate = DNA(n+1) + diphosphate</text>
        <dbReference type="Rhea" id="RHEA:22508"/>
        <dbReference type="Rhea" id="RHEA-COMP:17339"/>
        <dbReference type="Rhea" id="RHEA-COMP:17340"/>
        <dbReference type="ChEBI" id="CHEBI:33019"/>
        <dbReference type="ChEBI" id="CHEBI:61560"/>
        <dbReference type="ChEBI" id="CHEBI:173112"/>
        <dbReference type="EC" id="2.7.7.7"/>
    </reaction>
</comment>
<organism evidence="5 6">
    <name type="scientific">Sphenodon punctatus</name>
    <name type="common">Tuatara</name>
    <name type="synonym">Hatteria punctata</name>
    <dbReference type="NCBI Taxonomy" id="8508"/>
    <lineage>
        <taxon>Eukaryota</taxon>
        <taxon>Metazoa</taxon>
        <taxon>Chordata</taxon>
        <taxon>Craniata</taxon>
        <taxon>Vertebrata</taxon>
        <taxon>Euteleostomi</taxon>
        <taxon>Lepidosauria</taxon>
        <taxon>Sphenodontia</taxon>
        <taxon>Sphenodontidae</taxon>
        <taxon>Sphenodon</taxon>
    </lineage>
</organism>
<feature type="domain" description="DNA polymerase delta/zeta catalytic subunit N-terminal" evidence="3">
    <location>
        <begin position="33"/>
        <end position="110"/>
    </location>
</feature>
<dbReference type="Proteomes" id="UP000694392">
    <property type="component" value="Unplaced"/>
</dbReference>
<dbReference type="InterPro" id="IPR056447">
    <property type="entry name" value="REV3_N"/>
</dbReference>
<dbReference type="InterPro" id="IPR050240">
    <property type="entry name" value="DNA_pol_type-B"/>
</dbReference>
<dbReference type="SUPFAM" id="SSF53098">
    <property type="entry name" value="Ribonuclease H-like"/>
    <property type="match status" value="1"/>
</dbReference>
<evidence type="ECO:0000259" key="3">
    <source>
        <dbReference type="Pfam" id="PF24055"/>
    </source>
</evidence>
<dbReference type="Pfam" id="PF24065">
    <property type="entry name" value="REV3_N"/>
    <property type="match status" value="1"/>
</dbReference>
<dbReference type="GO" id="GO:0006297">
    <property type="term" value="P:nucleotide-excision repair, DNA gap filling"/>
    <property type="evidence" value="ECO:0007669"/>
    <property type="project" value="TreeGrafter"/>
</dbReference>
<dbReference type="GO" id="GO:0043625">
    <property type="term" value="C:delta DNA polymerase complex"/>
    <property type="evidence" value="ECO:0007669"/>
    <property type="project" value="TreeGrafter"/>
</dbReference>
<dbReference type="OMA" id="XIENNIV"/>
<dbReference type="GeneTree" id="ENSGT00560000077365"/>
<dbReference type="Gene3D" id="3.30.342.10">
    <property type="entry name" value="DNA Polymerase, chain B, domain 1"/>
    <property type="match status" value="1"/>
</dbReference>
<proteinExistence type="predicted"/>
<dbReference type="Pfam" id="PF24055">
    <property type="entry name" value="POL3_N"/>
    <property type="match status" value="1"/>
</dbReference>
<dbReference type="PANTHER" id="PTHR10322">
    <property type="entry name" value="DNA POLYMERASE CATALYTIC SUBUNIT"/>
    <property type="match status" value="1"/>
</dbReference>
<evidence type="ECO:0000313" key="5">
    <source>
        <dbReference type="Ensembl" id="ENSSPUP00000009320.1"/>
    </source>
</evidence>
<sequence>MPGFPGATQGPVPVVRMFGVTQAGNSVCCHIHGFSPYFYVPAPTGFQPGQLSDFQKELNVAVLRDMRSNKDGLSQAVLAVEICSKQSMYGYHGQHLTPFLKITMALPRLIAPAKRLLEQGLRCGSLGTHSYQAYEANIDFEIR</sequence>
<evidence type="ECO:0000259" key="4">
    <source>
        <dbReference type="Pfam" id="PF24065"/>
    </source>
</evidence>
<dbReference type="InterPro" id="IPR012337">
    <property type="entry name" value="RNaseH-like_sf"/>
</dbReference>
<evidence type="ECO:0000256" key="2">
    <source>
        <dbReference type="ARBA" id="ARBA00049244"/>
    </source>
</evidence>
<accession>A0A8D0GQB2</accession>
<name>A0A8D0GQB2_SPHPU</name>
<dbReference type="InterPro" id="IPR056435">
    <property type="entry name" value="DPOD/Z_N"/>
</dbReference>
<dbReference type="FunFam" id="3.30.342.10:FF:000003">
    <property type="entry name" value="DNA polymerase"/>
    <property type="match status" value="1"/>
</dbReference>
<evidence type="ECO:0000313" key="6">
    <source>
        <dbReference type="Proteomes" id="UP000694392"/>
    </source>
</evidence>
<feature type="domain" description="DNA polymerase zeta catalytic subunit N-terminal" evidence="4">
    <location>
        <begin position="11"/>
        <end position="32"/>
    </location>
</feature>
<dbReference type="AlphaFoldDB" id="A0A8D0GQB2"/>
<dbReference type="GO" id="GO:0045004">
    <property type="term" value="P:DNA replication proofreading"/>
    <property type="evidence" value="ECO:0007669"/>
    <property type="project" value="TreeGrafter"/>
</dbReference>
<protein>
    <recommendedName>
        <fullName evidence="1">3'-5' exodeoxyribonuclease</fullName>
    </recommendedName>
</protein>
<reference evidence="5" key="2">
    <citation type="submission" date="2025-09" db="UniProtKB">
        <authorList>
            <consortium name="Ensembl"/>
        </authorList>
    </citation>
    <scope>IDENTIFICATION</scope>
</reference>
<dbReference type="PANTHER" id="PTHR10322:SF23">
    <property type="entry name" value="DNA POLYMERASE DELTA CATALYTIC SUBUNIT"/>
    <property type="match status" value="1"/>
</dbReference>
<dbReference type="GO" id="GO:0003887">
    <property type="term" value="F:DNA-directed DNA polymerase activity"/>
    <property type="evidence" value="ECO:0007669"/>
    <property type="project" value="UniProtKB-EC"/>
</dbReference>
<dbReference type="GO" id="GO:0006287">
    <property type="term" value="P:base-excision repair, gap-filling"/>
    <property type="evidence" value="ECO:0007669"/>
    <property type="project" value="TreeGrafter"/>
</dbReference>
<dbReference type="GO" id="GO:0008296">
    <property type="term" value="F:3'-5'-DNA exonuclease activity"/>
    <property type="evidence" value="ECO:0007669"/>
    <property type="project" value="TreeGrafter"/>
</dbReference>
<dbReference type="Ensembl" id="ENSSPUT00000009945.1">
    <property type="protein sequence ID" value="ENSSPUP00000009320.1"/>
    <property type="gene ID" value="ENSSPUG00000007249.1"/>
</dbReference>
<reference evidence="5" key="1">
    <citation type="submission" date="2025-08" db="UniProtKB">
        <authorList>
            <consortium name="Ensembl"/>
        </authorList>
    </citation>
    <scope>IDENTIFICATION</scope>
</reference>